<gene>
    <name evidence="1" type="ORF">S03H2_23401</name>
</gene>
<reference evidence="1" key="1">
    <citation type="journal article" date="2014" name="Front. Microbiol.">
        <title>High frequency of phylogenetically diverse reductive dehalogenase-homologous genes in deep subseafloor sedimentary metagenomes.</title>
        <authorList>
            <person name="Kawai M."/>
            <person name="Futagami T."/>
            <person name="Toyoda A."/>
            <person name="Takaki Y."/>
            <person name="Nishi S."/>
            <person name="Hori S."/>
            <person name="Arai W."/>
            <person name="Tsubouchi T."/>
            <person name="Morono Y."/>
            <person name="Uchiyama I."/>
            <person name="Ito T."/>
            <person name="Fujiyama A."/>
            <person name="Inagaki F."/>
            <person name="Takami H."/>
        </authorList>
    </citation>
    <scope>NUCLEOTIDE SEQUENCE</scope>
    <source>
        <strain evidence="1">Expedition CK06-06</strain>
    </source>
</reference>
<sequence>DNFVYSYSAISGDSVAAFDGIISIYKKINISW</sequence>
<organism evidence="1">
    <name type="scientific">marine sediment metagenome</name>
    <dbReference type="NCBI Taxonomy" id="412755"/>
    <lineage>
        <taxon>unclassified sequences</taxon>
        <taxon>metagenomes</taxon>
        <taxon>ecological metagenomes</taxon>
    </lineage>
</organism>
<proteinExistence type="predicted"/>
<evidence type="ECO:0000313" key="1">
    <source>
        <dbReference type="EMBL" id="GAH44753.1"/>
    </source>
</evidence>
<feature type="non-terminal residue" evidence="1">
    <location>
        <position position="1"/>
    </location>
</feature>
<accession>X1HHG5</accession>
<protein>
    <submittedName>
        <fullName evidence="1">Uncharacterized protein</fullName>
    </submittedName>
</protein>
<comment type="caution">
    <text evidence="1">The sequence shown here is derived from an EMBL/GenBank/DDBJ whole genome shotgun (WGS) entry which is preliminary data.</text>
</comment>
<name>X1HHG5_9ZZZZ</name>
<dbReference type="EMBL" id="BARU01012776">
    <property type="protein sequence ID" value="GAH44753.1"/>
    <property type="molecule type" value="Genomic_DNA"/>
</dbReference>
<dbReference type="AlphaFoldDB" id="X1HHG5"/>